<reference evidence="1 2" key="1">
    <citation type="journal article" date="2020" name="Cell">
        <title>Large-Scale Comparative Analyses of Tick Genomes Elucidate Their Genetic Diversity and Vector Capacities.</title>
        <authorList>
            <consortium name="Tick Genome and Microbiome Consortium (TIGMIC)"/>
            <person name="Jia N."/>
            <person name="Wang J."/>
            <person name="Shi W."/>
            <person name="Du L."/>
            <person name="Sun Y."/>
            <person name="Zhan W."/>
            <person name="Jiang J.F."/>
            <person name="Wang Q."/>
            <person name="Zhang B."/>
            <person name="Ji P."/>
            <person name="Bell-Sakyi L."/>
            <person name="Cui X.M."/>
            <person name="Yuan T.T."/>
            <person name="Jiang B.G."/>
            <person name="Yang W.F."/>
            <person name="Lam T.T."/>
            <person name="Chang Q.C."/>
            <person name="Ding S.J."/>
            <person name="Wang X.J."/>
            <person name="Zhu J.G."/>
            <person name="Ruan X.D."/>
            <person name="Zhao L."/>
            <person name="Wei J.T."/>
            <person name="Ye R.Z."/>
            <person name="Que T.C."/>
            <person name="Du C.H."/>
            <person name="Zhou Y.H."/>
            <person name="Cheng J.X."/>
            <person name="Dai P.F."/>
            <person name="Guo W.B."/>
            <person name="Han X.H."/>
            <person name="Huang E.J."/>
            <person name="Li L.F."/>
            <person name="Wei W."/>
            <person name="Gao Y.C."/>
            <person name="Liu J.Z."/>
            <person name="Shao H.Z."/>
            <person name="Wang X."/>
            <person name="Wang C.C."/>
            <person name="Yang T.C."/>
            <person name="Huo Q.B."/>
            <person name="Li W."/>
            <person name="Chen H.Y."/>
            <person name="Chen S.E."/>
            <person name="Zhou L.G."/>
            <person name="Ni X.B."/>
            <person name="Tian J.H."/>
            <person name="Sheng Y."/>
            <person name="Liu T."/>
            <person name="Pan Y.S."/>
            <person name="Xia L.Y."/>
            <person name="Li J."/>
            <person name="Zhao F."/>
            <person name="Cao W.C."/>
        </authorList>
    </citation>
    <scope>NUCLEOTIDE SEQUENCE [LARGE SCALE GENOMIC DNA]</scope>
    <source>
        <strain evidence="1">Iper-2018</strain>
    </source>
</reference>
<organism evidence="1 2">
    <name type="scientific">Ixodes persulcatus</name>
    <name type="common">Taiga tick</name>
    <dbReference type="NCBI Taxonomy" id="34615"/>
    <lineage>
        <taxon>Eukaryota</taxon>
        <taxon>Metazoa</taxon>
        <taxon>Ecdysozoa</taxon>
        <taxon>Arthropoda</taxon>
        <taxon>Chelicerata</taxon>
        <taxon>Arachnida</taxon>
        <taxon>Acari</taxon>
        <taxon>Parasitiformes</taxon>
        <taxon>Ixodida</taxon>
        <taxon>Ixodoidea</taxon>
        <taxon>Ixodidae</taxon>
        <taxon>Ixodinae</taxon>
        <taxon>Ixodes</taxon>
    </lineage>
</organism>
<dbReference type="Proteomes" id="UP000805193">
    <property type="component" value="Unassembled WGS sequence"/>
</dbReference>
<comment type="caution">
    <text evidence="1">The sequence shown here is derived from an EMBL/GenBank/DDBJ whole genome shotgun (WGS) entry which is preliminary data.</text>
</comment>
<sequence>MATDCIILVGPSQDTRLREAGAKVVCCLTRGALKGPNLPRARLNHQDALFPGHGLATHSQTWNQKLVEALTPCIQMRDPLPRRAMPGLPPLHCLLETILSKYAKQAQQAGEIFGTNDPKDSRRIFGNEFPGCLIEQVKRTYQREQFAIGNLPYVKPEEHSLANPQSFSFQYVPIGKVINNLLQVPELSKHLLQQTEQETTGPQILRCFCDGNAIKEVQTGIHDEPVHMLHILLYTDELGITNPLGAKQKRLFYFSVLNLHPRYRSELKNIHQTLMAKYQDVEREGLDKLLQPLLHDLNELKNNGLQMHASNIPEGNAHWDLYLRFREIVDMVLATEVPARFLPYLEDQIQDFLRAYHELYLSASVNAKLHYMVHYPRIISEFGPLRQFWCMRFEAKHQYFKSMASKVKNFRNICKTLSMRHQLLESYRHQTYVLDKPLSALGSRKVDPGTLHPCTQSLASKGQVWEAKFISTNTGDYRRDAILVMDKTTSLSFAQVTAVYIIDGDPLFLLEALQVEAFRRHKYSFKVHRTCDFYLRKPGQEVCSQHLDLYLDGELVPKWDLFLYS</sequence>
<keyword evidence="2" id="KW-1185">Reference proteome</keyword>
<name>A0AC60QRM2_IXOPE</name>
<accession>A0AC60QRM2</accession>
<gene>
    <name evidence="1" type="ORF">HPB47_016622</name>
</gene>
<protein>
    <submittedName>
        <fullName evidence="1">Uncharacterized protein</fullName>
    </submittedName>
</protein>
<evidence type="ECO:0000313" key="2">
    <source>
        <dbReference type="Proteomes" id="UP000805193"/>
    </source>
</evidence>
<dbReference type="EMBL" id="JABSTQ010005359">
    <property type="protein sequence ID" value="KAG0439498.1"/>
    <property type="molecule type" value="Genomic_DNA"/>
</dbReference>
<proteinExistence type="predicted"/>
<evidence type="ECO:0000313" key="1">
    <source>
        <dbReference type="EMBL" id="KAG0439498.1"/>
    </source>
</evidence>